<dbReference type="OrthoDB" id="4990927at2759"/>
<sequence>MESLKTQTQAIATEPMVKLCAEQQERELSKKRGPMREYKESNTDTDILRYFDKELTPKIKHDALLQNRTINKPRTYGPRELDIGTIASPKDTITIFIPLTPRLSHPSDPYKLPKVMYQPDRDNKATREPMSWLIGTPVQISGNSRIVVEEGPICFEMLQYDWLPADDPDDPEGDDPEGKGQNSAGEC</sequence>
<evidence type="ECO:0000313" key="3">
    <source>
        <dbReference type="Proteomes" id="UP000777438"/>
    </source>
</evidence>
<organism evidence="2 3">
    <name type="scientific">Thelonectria olida</name>
    <dbReference type="NCBI Taxonomy" id="1576542"/>
    <lineage>
        <taxon>Eukaryota</taxon>
        <taxon>Fungi</taxon>
        <taxon>Dikarya</taxon>
        <taxon>Ascomycota</taxon>
        <taxon>Pezizomycotina</taxon>
        <taxon>Sordariomycetes</taxon>
        <taxon>Hypocreomycetidae</taxon>
        <taxon>Hypocreales</taxon>
        <taxon>Nectriaceae</taxon>
        <taxon>Thelonectria</taxon>
    </lineage>
</organism>
<name>A0A9P8VX48_9HYPO</name>
<feature type="region of interest" description="Disordered" evidence="1">
    <location>
        <begin position="162"/>
        <end position="187"/>
    </location>
</feature>
<proteinExistence type="predicted"/>
<evidence type="ECO:0000313" key="2">
    <source>
        <dbReference type="EMBL" id="KAH6883857.1"/>
    </source>
</evidence>
<protein>
    <submittedName>
        <fullName evidence="2">Uncharacterized protein</fullName>
    </submittedName>
</protein>
<dbReference type="EMBL" id="JAGPYM010000022">
    <property type="protein sequence ID" value="KAH6883857.1"/>
    <property type="molecule type" value="Genomic_DNA"/>
</dbReference>
<evidence type="ECO:0000256" key="1">
    <source>
        <dbReference type="SAM" id="MobiDB-lite"/>
    </source>
</evidence>
<feature type="compositionally biased region" description="Acidic residues" evidence="1">
    <location>
        <begin position="164"/>
        <end position="175"/>
    </location>
</feature>
<gene>
    <name evidence="2" type="ORF">B0T10DRAFT_410847</name>
</gene>
<reference evidence="2 3" key="1">
    <citation type="journal article" date="2021" name="Nat. Commun.">
        <title>Genetic determinants of endophytism in the Arabidopsis root mycobiome.</title>
        <authorList>
            <person name="Mesny F."/>
            <person name="Miyauchi S."/>
            <person name="Thiergart T."/>
            <person name="Pickel B."/>
            <person name="Atanasova L."/>
            <person name="Karlsson M."/>
            <person name="Huettel B."/>
            <person name="Barry K.W."/>
            <person name="Haridas S."/>
            <person name="Chen C."/>
            <person name="Bauer D."/>
            <person name="Andreopoulos W."/>
            <person name="Pangilinan J."/>
            <person name="LaButti K."/>
            <person name="Riley R."/>
            <person name="Lipzen A."/>
            <person name="Clum A."/>
            <person name="Drula E."/>
            <person name="Henrissat B."/>
            <person name="Kohler A."/>
            <person name="Grigoriev I.V."/>
            <person name="Martin F.M."/>
            <person name="Hacquard S."/>
        </authorList>
    </citation>
    <scope>NUCLEOTIDE SEQUENCE [LARGE SCALE GENOMIC DNA]</scope>
    <source>
        <strain evidence="2 3">MPI-CAGE-CH-0241</strain>
    </source>
</reference>
<accession>A0A9P8VX48</accession>
<comment type="caution">
    <text evidence="2">The sequence shown here is derived from an EMBL/GenBank/DDBJ whole genome shotgun (WGS) entry which is preliminary data.</text>
</comment>
<dbReference type="Proteomes" id="UP000777438">
    <property type="component" value="Unassembled WGS sequence"/>
</dbReference>
<dbReference type="AlphaFoldDB" id="A0A9P8VX48"/>
<keyword evidence="3" id="KW-1185">Reference proteome</keyword>